<feature type="domain" description="DUF2382" evidence="1">
    <location>
        <begin position="1"/>
        <end position="33"/>
    </location>
</feature>
<dbReference type="RefSeq" id="WP_380130217.1">
    <property type="nucleotide sequence ID" value="NZ_JBHSEG010000042.1"/>
</dbReference>
<dbReference type="Pfam" id="PF09557">
    <property type="entry name" value="DUF2382"/>
    <property type="match status" value="1"/>
</dbReference>
<keyword evidence="3" id="KW-1185">Reference proteome</keyword>
<feature type="non-terminal residue" evidence="2">
    <location>
        <position position="1"/>
    </location>
</feature>
<dbReference type="EMBL" id="JBHSEG010000042">
    <property type="protein sequence ID" value="MFC4456715.1"/>
    <property type="molecule type" value="Genomic_DNA"/>
</dbReference>
<evidence type="ECO:0000259" key="1">
    <source>
        <dbReference type="Pfam" id="PF09557"/>
    </source>
</evidence>
<sequence length="48" mass="5386">KQAYVTEEVEVGKRTESEQRTFTETVGKEVLDVNKTGDVDTDDTSGRH</sequence>
<comment type="caution">
    <text evidence="2">The sequence shown here is derived from an EMBL/GenBank/DDBJ whole genome shotgun (WGS) entry which is preliminary data.</text>
</comment>
<accession>A0ABV8YGK8</accession>
<dbReference type="Proteomes" id="UP001595939">
    <property type="component" value="Unassembled WGS sequence"/>
</dbReference>
<name>A0ABV8YGK8_9DEIO</name>
<evidence type="ECO:0000313" key="2">
    <source>
        <dbReference type="EMBL" id="MFC4456715.1"/>
    </source>
</evidence>
<reference evidence="3" key="1">
    <citation type="journal article" date="2019" name="Int. J. Syst. Evol. Microbiol.">
        <title>The Global Catalogue of Microorganisms (GCM) 10K type strain sequencing project: providing services to taxonomists for standard genome sequencing and annotation.</title>
        <authorList>
            <consortium name="The Broad Institute Genomics Platform"/>
            <consortium name="The Broad Institute Genome Sequencing Center for Infectious Disease"/>
            <person name="Wu L."/>
            <person name="Ma J."/>
        </authorList>
    </citation>
    <scope>NUCLEOTIDE SEQUENCE [LARGE SCALE GENOMIC DNA]</scope>
    <source>
        <strain evidence="3">CCUG 39970</strain>
    </source>
</reference>
<proteinExistence type="predicted"/>
<gene>
    <name evidence="2" type="ORF">ACFO0P_23310</name>
</gene>
<dbReference type="InterPro" id="IPR019060">
    <property type="entry name" value="DUF2382"/>
</dbReference>
<organism evidence="2 3">
    <name type="scientific">Deinococcus sonorensis</name>
    <dbReference type="NCBI Taxonomy" id="309891"/>
    <lineage>
        <taxon>Bacteria</taxon>
        <taxon>Thermotogati</taxon>
        <taxon>Deinococcota</taxon>
        <taxon>Deinococci</taxon>
        <taxon>Deinococcales</taxon>
        <taxon>Deinococcaceae</taxon>
        <taxon>Deinococcus</taxon>
    </lineage>
</organism>
<protein>
    <submittedName>
        <fullName evidence="2">DUF2382 domain-containing protein</fullName>
    </submittedName>
</protein>
<evidence type="ECO:0000313" key="3">
    <source>
        <dbReference type="Proteomes" id="UP001595939"/>
    </source>
</evidence>